<accession>A0AAN5I559</accession>
<proteinExistence type="predicted"/>
<keyword evidence="2" id="KW-1185">Reference proteome</keyword>
<protein>
    <submittedName>
        <fullName evidence="1">Uncharacterized protein</fullName>
    </submittedName>
</protein>
<reference evidence="2" key="1">
    <citation type="submission" date="2022-10" db="EMBL/GenBank/DDBJ databases">
        <title>Genome assembly of Pristionchus species.</title>
        <authorList>
            <person name="Yoshida K."/>
            <person name="Sommer R.J."/>
        </authorList>
    </citation>
    <scope>NUCLEOTIDE SEQUENCE [LARGE SCALE GENOMIC DNA]</scope>
    <source>
        <strain evidence="2">RS5460</strain>
    </source>
</reference>
<name>A0AAN5I559_9BILA</name>
<gene>
    <name evidence="1" type="ORF">PMAYCL1PPCAC_22828</name>
</gene>
<evidence type="ECO:0000313" key="1">
    <source>
        <dbReference type="EMBL" id="GMR52633.1"/>
    </source>
</evidence>
<dbReference type="Proteomes" id="UP001328107">
    <property type="component" value="Unassembled WGS sequence"/>
</dbReference>
<dbReference type="AlphaFoldDB" id="A0AAN5I559"/>
<dbReference type="EMBL" id="BTRK01000005">
    <property type="protein sequence ID" value="GMR52633.1"/>
    <property type="molecule type" value="Genomic_DNA"/>
</dbReference>
<feature type="non-terminal residue" evidence="1">
    <location>
        <position position="1"/>
    </location>
</feature>
<evidence type="ECO:0000313" key="2">
    <source>
        <dbReference type="Proteomes" id="UP001328107"/>
    </source>
</evidence>
<sequence length="79" mass="9378">IDVHFRIMASPQIHYKHCDRRFNCIIPSKYFDRADEKALLITTETKKPFRDGLEIHVAERTKWFLTLMANNSKSEIEVL</sequence>
<feature type="non-terminal residue" evidence="1">
    <location>
        <position position="79"/>
    </location>
</feature>
<comment type="caution">
    <text evidence="1">The sequence shown here is derived from an EMBL/GenBank/DDBJ whole genome shotgun (WGS) entry which is preliminary data.</text>
</comment>
<organism evidence="1 2">
    <name type="scientific">Pristionchus mayeri</name>
    <dbReference type="NCBI Taxonomy" id="1317129"/>
    <lineage>
        <taxon>Eukaryota</taxon>
        <taxon>Metazoa</taxon>
        <taxon>Ecdysozoa</taxon>
        <taxon>Nematoda</taxon>
        <taxon>Chromadorea</taxon>
        <taxon>Rhabditida</taxon>
        <taxon>Rhabditina</taxon>
        <taxon>Diplogasteromorpha</taxon>
        <taxon>Diplogasteroidea</taxon>
        <taxon>Neodiplogasteridae</taxon>
        <taxon>Pristionchus</taxon>
    </lineage>
</organism>